<dbReference type="Pfam" id="PF00440">
    <property type="entry name" value="TetR_N"/>
    <property type="match status" value="1"/>
</dbReference>
<accession>A0A378XXF1</accession>
<evidence type="ECO:0000256" key="3">
    <source>
        <dbReference type="ARBA" id="ARBA00023163"/>
    </source>
</evidence>
<sequence length="194" mass="21872">MGRAKEFDTESVLRKAMAVFGEHGYEGTSLTILLDQLGIARQSLYDTYGTKYDLFFSAIQLYIRDKTEAVVHLLSQPGSIKDAIAMIFNESVRVLMDKRLSKECFIMNSAIEQAPHHHEIKAFISENTEKLELAFYNALVRAQKEGEIHVTESELLSIARFLNHARLSLTFTAKTGASTEVLRDIVRTTLSVLD</sequence>
<evidence type="ECO:0000256" key="2">
    <source>
        <dbReference type="ARBA" id="ARBA00023125"/>
    </source>
</evidence>
<dbReference type="PROSITE" id="PS50977">
    <property type="entry name" value="HTH_TETR_2"/>
    <property type="match status" value="1"/>
</dbReference>
<name>A0A378XXF1_PAEPO</name>
<proteinExistence type="predicted"/>
<dbReference type="SUPFAM" id="SSF46689">
    <property type="entry name" value="Homeodomain-like"/>
    <property type="match status" value="1"/>
</dbReference>
<protein>
    <submittedName>
        <fullName evidence="6">HTH-type transcriptional repressor dhaR</fullName>
    </submittedName>
</protein>
<dbReference type="AlphaFoldDB" id="A0A378XXF1"/>
<evidence type="ECO:0000256" key="4">
    <source>
        <dbReference type="PROSITE-ProRule" id="PRU00335"/>
    </source>
</evidence>
<dbReference type="GO" id="GO:0003677">
    <property type="term" value="F:DNA binding"/>
    <property type="evidence" value="ECO:0007669"/>
    <property type="project" value="UniProtKB-UniRule"/>
</dbReference>
<keyword evidence="2 4" id="KW-0238">DNA-binding</keyword>
<reference evidence="6 7" key="1">
    <citation type="submission" date="2018-06" db="EMBL/GenBank/DDBJ databases">
        <authorList>
            <consortium name="Pathogen Informatics"/>
            <person name="Doyle S."/>
        </authorList>
    </citation>
    <scope>NUCLEOTIDE SEQUENCE [LARGE SCALE GENOMIC DNA]</scope>
    <source>
        <strain evidence="6 7">NCTC10343</strain>
    </source>
</reference>
<dbReference type="Gene3D" id="1.10.357.10">
    <property type="entry name" value="Tetracycline Repressor, domain 2"/>
    <property type="match status" value="1"/>
</dbReference>
<organism evidence="6 7">
    <name type="scientific">Paenibacillus polymyxa</name>
    <name type="common">Bacillus polymyxa</name>
    <dbReference type="NCBI Taxonomy" id="1406"/>
    <lineage>
        <taxon>Bacteria</taxon>
        <taxon>Bacillati</taxon>
        <taxon>Bacillota</taxon>
        <taxon>Bacilli</taxon>
        <taxon>Bacillales</taxon>
        <taxon>Paenibacillaceae</taxon>
        <taxon>Paenibacillus</taxon>
    </lineage>
</organism>
<dbReference type="InterPro" id="IPR001647">
    <property type="entry name" value="HTH_TetR"/>
</dbReference>
<evidence type="ECO:0000259" key="5">
    <source>
        <dbReference type="PROSITE" id="PS50977"/>
    </source>
</evidence>
<dbReference type="Gene3D" id="1.10.10.60">
    <property type="entry name" value="Homeodomain-like"/>
    <property type="match status" value="1"/>
</dbReference>
<evidence type="ECO:0000313" key="7">
    <source>
        <dbReference type="Proteomes" id="UP000254400"/>
    </source>
</evidence>
<dbReference type="GeneID" id="93345854"/>
<evidence type="ECO:0000313" key="6">
    <source>
        <dbReference type="EMBL" id="SUA69595.1"/>
    </source>
</evidence>
<feature type="domain" description="HTH tetR-type" evidence="5">
    <location>
        <begin position="6"/>
        <end position="66"/>
    </location>
</feature>
<dbReference type="PANTHER" id="PTHR47506">
    <property type="entry name" value="TRANSCRIPTIONAL REGULATORY PROTEIN"/>
    <property type="match status" value="1"/>
</dbReference>
<dbReference type="RefSeq" id="WP_019687160.1">
    <property type="nucleotide sequence ID" value="NZ_CP036496.1"/>
</dbReference>
<dbReference type="Proteomes" id="UP000254400">
    <property type="component" value="Unassembled WGS sequence"/>
</dbReference>
<keyword evidence="1" id="KW-0805">Transcription regulation</keyword>
<feature type="DNA-binding region" description="H-T-H motif" evidence="4">
    <location>
        <begin position="29"/>
        <end position="48"/>
    </location>
</feature>
<dbReference type="PANTHER" id="PTHR47506:SF1">
    <property type="entry name" value="HTH-TYPE TRANSCRIPTIONAL REGULATOR YJDC"/>
    <property type="match status" value="1"/>
</dbReference>
<dbReference type="EMBL" id="UGSC01000001">
    <property type="protein sequence ID" value="SUA69595.1"/>
    <property type="molecule type" value="Genomic_DNA"/>
</dbReference>
<dbReference type="SUPFAM" id="SSF48498">
    <property type="entry name" value="Tetracyclin repressor-like, C-terminal domain"/>
    <property type="match status" value="1"/>
</dbReference>
<dbReference type="InterPro" id="IPR009057">
    <property type="entry name" value="Homeodomain-like_sf"/>
</dbReference>
<keyword evidence="3" id="KW-0804">Transcription</keyword>
<gene>
    <name evidence="6" type="primary">dhaR3</name>
    <name evidence="6" type="ORF">NCTC10343_02457</name>
</gene>
<dbReference type="InterPro" id="IPR036271">
    <property type="entry name" value="Tet_transcr_reg_TetR-rel_C_sf"/>
</dbReference>
<evidence type="ECO:0000256" key="1">
    <source>
        <dbReference type="ARBA" id="ARBA00023015"/>
    </source>
</evidence>